<gene>
    <name evidence="3" type="ORF">CYY_004737</name>
</gene>
<keyword evidence="4" id="KW-1185">Reference proteome</keyword>
<feature type="transmembrane region" description="Helical" evidence="2">
    <location>
        <begin position="118"/>
        <end position="142"/>
    </location>
</feature>
<dbReference type="OrthoDB" id="58903at2759"/>
<dbReference type="Proteomes" id="UP000695562">
    <property type="component" value="Unassembled WGS sequence"/>
</dbReference>
<reference evidence="3" key="1">
    <citation type="submission" date="2020-01" db="EMBL/GenBank/DDBJ databases">
        <title>Development of genomics and gene disruption for Polysphondylium violaceum indicates a role for the polyketide synthase stlB in stalk morphogenesis.</title>
        <authorList>
            <person name="Narita B."/>
            <person name="Kawabe Y."/>
            <person name="Kin K."/>
            <person name="Saito T."/>
            <person name="Gibbs R."/>
            <person name="Kuspa A."/>
            <person name="Muzny D."/>
            <person name="Queller D."/>
            <person name="Richards S."/>
            <person name="Strassman J."/>
            <person name="Sucgang R."/>
            <person name="Worley K."/>
            <person name="Schaap P."/>
        </authorList>
    </citation>
    <scope>NUCLEOTIDE SEQUENCE</scope>
    <source>
        <strain evidence="3">QSvi11</strain>
    </source>
</reference>
<accession>A0A8J4UZ25</accession>
<name>A0A8J4UZ25_9MYCE</name>
<dbReference type="AlphaFoldDB" id="A0A8J4UZ25"/>
<comment type="caution">
    <text evidence="3">The sequence shown here is derived from an EMBL/GenBank/DDBJ whole genome shotgun (WGS) entry which is preliminary data.</text>
</comment>
<sequence>MTKNKENIKKRKETTTVVVDHDDIINNEEEQDRMDDESTDPFQKIEKLITQFNEEDIARKQSRQQGRLYRFFQNKWVKLIRKIVEAAIWVSLSIYVGIKTEFKDVVLYSDQINRLWFNIGLFGLVGFSVLFFYSCYLFYFVSEEPADWEKTHPRVVPIATVFLCIFSIGVIVGCWPVWGFYTPFILVLYLAGVAGLIELVSWGELAKRVQTENDKQQEIEENEQQPQKEQKKKQ</sequence>
<evidence type="ECO:0008006" key="5">
    <source>
        <dbReference type="Google" id="ProtNLM"/>
    </source>
</evidence>
<organism evidence="3 4">
    <name type="scientific">Polysphondylium violaceum</name>
    <dbReference type="NCBI Taxonomy" id="133409"/>
    <lineage>
        <taxon>Eukaryota</taxon>
        <taxon>Amoebozoa</taxon>
        <taxon>Evosea</taxon>
        <taxon>Eumycetozoa</taxon>
        <taxon>Dictyostelia</taxon>
        <taxon>Dictyosteliales</taxon>
        <taxon>Dictyosteliaceae</taxon>
        <taxon>Polysphondylium</taxon>
    </lineage>
</organism>
<evidence type="ECO:0000256" key="2">
    <source>
        <dbReference type="SAM" id="Phobius"/>
    </source>
</evidence>
<keyword evidence="2" id="KW-0472">Membrane</keyword>
<dbReference type="InterPro" id="IPR033579">
    <property type="entry name" value="TMEM128"/>
</dbReference>
<dbReference type="PANTHER" id="PTHR31134">
    <property type="entry name" value="TRANSMEMBRANE PROTEIN 128"/>
    <property type="match status" value="1"/>
</dbReference>
<evidence type="ECO:0000313" key="3">
    <source>
        <dbReference type="EMBL" id="KAF2073950.1"/>
    </source>
</evidence>
<proteinExistence type="predicted"/>
<keyword evidence="2" id="KW-1133">Transmembrane helix</keyword>
<evidence type="ECO:0000256" key="1">
    <source>
        <dbReference type="SAM" id="MobiDB-lite"/>
    </source>
</evidence>
<keyword evidence="2" id="KW-0812">Transmembrane</keyword>
<dbReference type="EMBL" id="AJWJ01000173">
    <property type="protein sequence ID" value="KAF2073950.1"/>
    <property type="molecule type" value="Genomic_DNA"/>
</dbReference>
<feature type="transmembrane region" description="Helical" evidence="2">
    <location>
        <begin position="79"/>
        <end position="98"/>
    </location>
</feature>
<feature type="region of interest" description="Disordered" evidence="1">
    <location>
        <begin position="213"/>
        <end position="234"/>
    </location>
</feature>
<dbReference type="PANTHER" id="PTHR31134:SF1">
    <property type="entry name" value="TRANSMEMBRANE PROTEIN 128"/>
    <property type="match status" value="1"/>
</dbReference>
<evidence type="ECO:0000313" key="4">
    <source>
        <dbReference type="Proteomes" id="UP000695562"/>
    </source>
</evidence>
<feature type="transmembrane region" description="Helical" evidence="2">
    <location>
        <begin position="154"/>
        <end position="178"/>
    </location>
</feature>
<feature type="transmembrane region" description="Helical" evidence="2">
    <location>
        <begin position="184"/>
        <end position="205"/>
    </location>
</feature>
<dbReference type="Pfam" id="PF20479">
    <property type="entry name" value="TMEM128"/>
    <property type="match status" value="1"/>
</dbReference>
<protein>
    <recommendedName>
        <fullName evidence="5">Transmembrane protein</fullName>
    </recommendedName>
</protein>